<dbReference type="OrthoDB" id="9805098at2"/>
<dbReference type="AlphaFoldDB" id="A0A6N7W1W6"/>
<reference evidence="3 4" key="1">
    <citation type="submission" date="2019-08" db="EMBL/GenBank/DDBJ databases">
        <title>In-depth cultivation of the pig gut microbiome towards novel bacterial diversity and tailored functional studies.</title>
        <authorList>
            <person name="Wylensek D."/>
            <person name="Hitch T.C.A."/>
            <person name="Clavel T."/>
        </authorList>
    </citation>
    <scope>NUCLEOTIDE SEQUENCE [LARGE SCALE GENOMIC DNA]</scope>
    <source>
        <strain evidence="3 4">WCA-389-WT-5B</strain>
    </source>
</reference>
<comment type="caution">
    <text evidence="3">The sequence shown here is derived from an EMBL/GenBank/DDBJ whole genome shotgun (WGS) entry which is preliminary data.</text>
</comment>
<dbReference type="Proteomes" id="UP000441455">
    <property type="component" value="Unassembled WGS sequence"/>
</dbReference>
<dbReference type="NCBIfam" id="TIGR02385">
    <property type="entry name" value="RelE_StbE"/>
    <property type="match status" value="1"/>
</dbReference>
<dbReference type="PANTHER" id="PTHR35601">
    <property type="entry name" value="TOXIN RELE"/>
    <property type="match status" value="1"/>
</dbReference>
<protein>
    <submittedName>
        <fullName evidence="3">Type II toxin-antitoxin system RelE/ParE family toxin</fullName>
    </submittedName>
</protein>
<proteinExistence type="inferred from homology"/>
<evidence type="ECO:0000256" key="2">
    <source>
        <dbReference type="ARBA" id="ARBA00022649"/>
    </source>
</evidence>
<dbReference type="Gene3D" id="3.30.2310.20">
    <property type="entry name" value="RelE-like"/>
    <property type="match status" value="1"/>
</dbReference>
<evidence type="ECO:0000313" key="4">
    <source>
        <dbReference type="Proteomes" id="UP000441455"/>
    </source>
</evidence>
<comment type="similarity">
    <text evidence="1">Belongs to the RelE toxin family.</text>
</comment>
<accession>A0A6N7W1W6</accession>
<sequence length="87" mass="10433">MYQVRFSEHAVKELKKLDKQTARVIKNWVVKNLVDTTDPRQHGKSLTGNLKGVWRYRVGDYRLFAEIQDDVLIVFLFEIAHRREVYR</sequence>
<dbReference type="SUPFAM" id="SSF143011">
    <property type="entry name" value="RelE-like"/>
    <property type="match status" value="1"/>
</dbReference>
<name>A0A6N7W1W6_ACIFE</name>
<gene>
    <name evidence="3" type="ORF">FX155_07480</name>
</gene>
<dbReference type="EMBL" id="VULN01000009">
    <property type="protein sequence ID" value="MSS82432.1"/>
    <property type="molecule type" value="Genomic_DNA"/>
</dbReference>
<dbReference type="RefSeq" id="WP_022488289.1">
    <property type="nucleotide sequence ID" value="NZ_VULN01000009.1"/>
</dbReference>
<keyword evidence="2" id="KW-1277">Toxin-antitoxin system</keyword>
<evidence type="ECO:0000256" key="1">
    <source>
        <dbReference type="ARBA" id="ARBA00006226"/>
    </source>
</evidence>
<evidence type="ECO:0000313" key="3">
    <source>
        <dbReference type="EMBL" id="MSS82432.1"/>
    </source>
</evidence>
<dbReference type="PANTHER" id="PTHR35601:SF1">
    <property type="entry name" value="TOXIN RELE"/>
    <property type="match status" value="1"/>
</dbReference>
<organism evidence="3 4">
    <name type="scientific">Acidaminococcus fermentans</name>
    <dbReference type="NCBI Taxonomy" id="905"/>
    <lineage>
        <taxon>Bacteria</taxon>
        <taxon>Bacillati</taxon>
        <taxon>Bacillota</taxon>
        <taxon>Negativicutes</taxon>
        <taxon>Acidaminococcales</taxon>
        <taxon>Acidaminococcaceae</taxon>
        <taxon>Acidaminococcus</taxon>
    </lineage>
</organism>
<dbReference type="InterPro" id="IPR007712">
    <property type="entry name" value="RelE/ParE_toxin"/>
</dbReference>
<dbReference type="Pfam" id="PF05016">
    <property type="entry name" value="ParE_toxin"/>
    <property type="match status" value="1"/>
</dbReference>
<dbReference type="InterPro" id="IPR035093">
    <property type="entry name" value="RelE/ParE_toxin_dom_sf"/>
</dbReference>